<reference evidence="8 9" key="1">
    <citation type="submission" date="2022-09" db="EMBL/GenBank/DDBJ databases">
        <title>Xylan utilization by haloarchaea-nanohaloarchaea associations.</title>
        <authorList>
            <person name="Yakimov M."/>
        </authorList>
    </citation>
    <scope>NUCLEOTIDE SEQUENCE [LARGE SCALE GENOMIC DNA]</scope>
    <source>
        <strain evidence="8 9">SVXNc</strain>
    </source>
</reference>
<feature type="domain" description="TFIIS-type" evidence="6">
    <location>
        <begin position="71"/>
        <end position="115"/>
    </location>
</feature>
<comment type="similarity">
    <text evidence="4 5">Belongs to the archaeal rpoM/eukaryotic RPA12/RPB9/RPC11 RNA polymerase family.</text>
</comment>
<dbReference type="InterPro" id="IPR001529">
    <property type="entry name" value="Zn_ribbon_RPB9"/>
</dbReference>
<gene>
    <name evidence="8" type="primary">tfs</name>
    <name evidence="8" type="ORF">SVXNc_0313</name>
</gene>
<dbReference type="Pfam" id="PF01096">
    <property type="entry name" value="Zn_ribbon_TFIIS"/>
    <property type="match status" value="1"/>
</dbReference>
<dbReference type="EMBL" id="CP104395">
    <property type="protein sequence ID" value="WEL19340.1"/>
    <property type="molecule type" value="Genomic_DNA"/>
</dbReference>
<dbReference type="SMART" id="SM00661">
    <property type="entry name" value="RPOL9"/>
    <property type="match status" value="1"/>
</dbReference>
<sequence>MKFCEDESCGGMLVSEKHEGESVMKCRNCGKIHDAEGESLKITEEKEDDPMDRLNVSKSDDKETVRATTKKVCPACSKNNDDEKDHEWWMEQTRASDEPPTRFYECTECGNVHKEYD</sequence>
<dbReference type="RefSeq" id="WP_347722212.1">
    <property type="nucleotide sequence ID" value="NZ_CP104395.1"/>
</dbReference>
<keyword evidence="9" id="KW-1185">Reference proteome</keyword>
<dbReference type="PIRSF" id="PIRSF005586">
    <property type="entry name" value="RNApol_RpoM"/>
    <property type="match status" value="1"/>
</dbReference>
<dbReference type="SMART" id="SM00440">
    <property type="entry name" value="ZnF_C2C2"/>
    <property type="match status" value="1"/>
</dbReference>
<keyword evidence="4 5" id="KW-0804">Transcription</keyword>
<protein>
    <submittedName>
        <fullName evidence="8">Transcription factor S</fullName>
    </submittedName>
</protein>
<evidence type="ECO:0000313" key="9">
    <source>
        <dbReference type="Proteomes" id="UP001218034"/>
    </source>
</evidence>
<accession>A0ABY8CF52</accession>
<feature type="domain" description="DNA-directed RNA polymerase II subunit RPB9-like zinc ribbon" evidence="7">
    <location>
        <begin position="2"/>
        <end position="54"/>
    </location>
</feature>
<evidence type="ECO:0000313" key="8">
    <source>
        <dbReference type="EMBL" id="WEL19340.1"/>
    </source>
</evidence>
<dbReference type="InterPro" id="IPR012164">
    <property type="entry name" value="Rpa12/Rpb9/Rpc10/TFS"/>
</dbReference>
<dbReference type="Proteomes" id="UP001218034">
    <property type="component" value="Chromosome"/>
</dbReference>
<evidence type="ECO:0000256" key="5">
    <source>
        <dbReference type="RuleBase" id="RU003474"/>
    </source>
</evidence>
<dbReference type="Gene3D" id="2.20.25.10">
    <property type="match status" value="1"/>
</dbReference>
<evidence type="ECO:0000256" key="1">
    <source>
        <dbReference type="ARBA" id="ARBA00022723"/>
    </source>
</evidence>
<evidence type="ECO:0000259" key="6">
    <source>
        <dbReference type="SMART" id="SM00440"/>
    </source>
</evidence>
<proteinExistence type="inferred from homology"/>
<keyword evidence="2" id="KW-0863">Zinc-finger</keyword>
<evidence type="ECO:0000256" key="2">
    <source>
        <dbReference type="ARBA" id="ARBA00022771"/>
    </source>
</evidence>
<dbReference type="InterPro" id="IPR001222">
    <property type="entry name" value="Znf_TFIIS"/>
</dbReference>
<evidence type="ECO:0000256" key="4">
    <source>
        <dbReference type="PIRNR" id="PIRNR005586"/>
    </source>
</evidence>
<evidence type="ECO:0000256" key="3">
    <source>
        <dbReference type="ARBA" id="ARBA00022833"/>
    </source>
</evidence>
<dbReference type="SUPFAM" id="SSF57783">
    <property type="entry name" value="Zinc beta-ribbon"/>
    <property type="match status" value="1"/>
</dbReference>
<evidence type="ECO:0000259" key="7">
    <source>
        <dbReference type="SMART" id="SM00661"/>
    </source>
</evidence>
<keyword evidence="3" id="KW-0862">Zinc</keyword>
<keyword evidence="1 5" id="KW-0479">Metal-binding</keyword>
<name>A0ABY8CF52_9ARCH</name>
<dbReference type="GeneID" id="98290351"/>
<organism evidence="8 9">
    <name type="scientific">Candidatus Nanohalococcus occultus</name>
    <dbReference type="NCBI Taxonomy" id="2978047"/>
    <lineage>
        <taxon>Archaea</taxon>
        <taxon>Candidatus Nanohalarchaeota</taxon>
        <taxon>Candidatus Nanohalarchaeota incertae sedis</taxon>
        <taxon>Candidatus Nanohalococcus</taxon>
    </lineage>
</organism>